<evidence type="ECO:0000256" key="2">
    <source>
        <dbReference type="SAM" id="Phobius"/>
    </source>
</evidence>
<feature type="signal peptide" evidence="3">
    <location>
        <begin position="1"/>
        <end position="20"/>
    </location>
</feature>
<protein>
    <recommendedName>
        <fullName evidence="6">Large-conductance mechanosensitive channel</fullName>
    </recommendedName>
</protein>
<feature type="compositionally biased region" description="Low complexity" evidence="1">
    <location>
        <begin position="660"/>
        <end position="692"/>
    </location>
</feature>
<keyword evidence="2" id="KW-0472">Membrane</keyword>
<evidence type="ECO:0008006" key="6">
    <source>
        <dbReference type="Google" id="ProtNLM"/>
    </source>
</evidence>
<organism evidence="4 5">
    <name type="scientific">Fusarium austroafricanum</name>
    <dbReference type="NCBI Taxonomy" id="2364996"/>
    <lineage>
        <taxon>Eukaryota</taxon>
        <taxon>Fungi</taxon>
        <taxon>Dikarya</taxon>
        <taxon>Ascomycota</taxon>
        <taxon>Pezizomycotina</taxon>
        <taxon>Sordariomycetes</taxon>
        <taxon>Hypocreomycetidae</taxon>
        <taxon>Hypocreales</taxon>
        <taxon>Nectriaceae</taxon>
        <taxon>Fusarium</taxon>
        <taxon>Fusarium concolor species complex</taxon>
    </lineage>
</organism>
<evidence type="ECO:0000313" key="4">
    <source>
        <dbReference type="EMBL" id="KAF4455808.1"/>
    </source>
</evidence>
<keyword evidence="3" id="KW-0732">Signal</keyword>
<keyword evidence="2" id="KW-0812">Transmembrane</keyword>
<evidence type="ECO:0000256" key="3">
    <source>
        <dbReference type="SAM" id="SignalP"/>
    </source>
</evidence>
<feature type="transmembrane region" description="Helical" evidence="2">
    <location>
        <begin position="1057"/>
        <end position="1080"/>
    </location>
</feature>
<proteinExistence type="predicted"/>
<evidence type="ECO:0000256" key="1">
    <source>
        <dbReference type="SAM" id="MobiDB-lite"/>
    </source>
</evidence>
<sequence>MRFSAAVLPALGALASLGEATPTFLGGGASGSAGGELSGGAEAHLGGGAGAGAGADGKLGGGAGAGAHLGGGAKGEIGGKIGGGAGAGAGAGGSAGGHLGGELGGEVGGHLGGGAGAGGSAGGKIGGHLGGGAKGELGGGAGAGAGAGGSAGGHLGGEIGGHLGGGAGGKIGGGAGAGAGAGGKIGGEIGGHLGGGAGGKIGGGAGAGAGAGGHLEGDVKGGAGGKIGGKIGAGAGLGAGLGLGGLLGGGIEWNAGGGADWHTGTSCSIGNAWKDHILFQGICAPETDTTAAVNLGLNLPACQITGNIGFACGADFLKTPEVRVGLGGISAYVEIDLSASAAVHQSVELFAAPKIGVAIPGLDAELKAAIEAAIALDLVVGCGAAIDLTAGVYVQFPESAYVDISLLSKKVIKASLEGLVTKALPIGVGAEVDLGAGIDLQLGLSLRSELSIGGGIEIPVLGLGGKAGADVGFGAGLWFSLFDYTAKIGGKAGAGLDITGEFGCDLGIAVDNKFDLSGGLFGLIPNLSVGLAKGIKSTFSQKTRGTCGSFIGKFKKGGFIGGPTISASGVITATGGAGADVTLPAGVTGGIPDVTGSGSLPVATSAGEIPSDSASYDVPAGTDSVPVDTATGTAPAGDATDSIPAGTATGDVPAGTDSVPAGTATGTAPAGDATDSVPAGTATATAPAGDATDSAEIPVATDSGAIPSGPEGVPTHTIPAGGDVTAIFGTHTAGATVTVSGSEGFTTYISGSTGYTTVISGSEGGYTSVVSGSEGFTTVVSGSEGYTTVVPGDYNLPSGPAGGKPTGTAGGNVPAVTTGAGSDAEHTSAPAPEVTTAPDASGMITSTIRETHIYTITSCAASVINCPASYTQKIVTQTVVERTTVCPATATAVPNTPSEGGNGSNQGGDSKPGKGSNNGNGNGNGGSAPAPTSPPNAAQTTIDLVTITQDVTTIVPCTKFVTSTFVAPTTVHVPKAPVVTIIQGHTGEVPQETGTQKPGEFTTLTRVQATATGEYPQPTAGSEQPANPPAPGAAQPTYNVPSNGTIPGGKPSPSVPVVAGASLVSAGTMLLALPMALAFIM</sequence>
<feature type="compositionally biased region" description="Gly residues" evidence="1">
    <location>
        <begin position="800"/>
        <end position="810"/>
    </location>
</feature>
<feature type="compositionally biased region" description="Gly residues" evidence="1">
    <location>
        <begin position="916"/>
        <end position="926"/>
    </location>
</feature>
<keyword evidence="2" id="KW-1133">Transmembrane helix</keyword>
<name>A0A8H4P3G3_9HYPO</name>
<evidence type="ECO:0000313" key="5">
    <source>
        <dbReference type="Proteomes" id="UP000605986"/>
    </source>
</evidence>
<dbReference type="Proteomes" id="UP000605986">
    <property type="component" value="Unassembled WGS sequence"/>
</dbReference>
<accession>A0A8H4P3G3</accession>
<gene>
    <name evidence="4" type="ORF">F53441_2007</name>
</gene>
<feature type="region of interest" description="Disordered" evidence="1">
    <location>
        <begin position="890"/>
        <end position="938"/>
    </location>
</feature>
<feature type="compositionally biased region" description="Low complexity" evidence="1">
    <location>
        <begin position="625"/>
        <end position="640"/>
    </location>
</feature>
<keyword evidence="5" id="KW-1185">Reference proteome</keyword>
<dbReference type="AlphaFoldDB" id="A0A8H4P3G3"/>
<feature type="region of interest" description="Disordered" evidence="1">
    <location>
        <begin position="700"/>
        <end position="719"/>
    </location>
</feature>
<dbReference type="EMBL" id="JAADJG010000080">
    <property type="protein sequence ID" value="KAF4455808.1"/>
    <property type="molecule type" value="Genomic_DNA"/>
</dbReference>
<feature type="chain" id="PRO_5034921282" description="Large-conductance mechanosensitive channel" evidence="3">
    <location>
        <begin position="21"/>
        <end position="1081"/>
    </location>
</feature>
<reference evidence="4" key="1">
    <citation type="submission" date="2020-01" db="EMBL/GenBank/DDBJ databases">
        <title>Identification and distribution of gene clusters putatively required for synthesis of sphingolipid metabolism inhibitors in phylogenetically diverse species of the filamentous fungus Fusarium.</title>
        <authorList>
            <person name="Kim H.-S."/>
            <person name="Busman M."/>
            <person name="Brown D.W."/>
            <person name="Divon H."/>
            <person name="Uhlig S."/>
            <person name="Proctor R.H."/>
        </authorList>
    </citation>
    <scope>NUCLEOTIDE SEQUENCE</scope>
    <source>
        <strain evidence="4">NRRL 53441</strain>
    </source>
</reference>
<feature type="compositionally biased region" description="Low complexity" evidence="1">
    <location>
        <begin position="927"/>
        <end position="938"/>
    </location>
</feature>
<comment type="caution">
    <text evidence="4">The sequence shown here is derived from an EMBL/GenBank/DDBJ whole genome shotgun (WGS) entry which is preliminary data.</text>
</comment>
<feature type="region of interest" description="Disordered" evidence="1">
    <location>
        <begin position="798"/>
        <end position="839"/>
    </location>
</feature>
<dbReference type="OrthoDB" id="5102830at2759"/>
<feature type="region of interest" description="Disordered" evidence="1">
    <location>
        <begin position="602"/>
        <end position="695"/>
    </location>
</feature>
<feature type="region of interest" description="Disordered" evidence="1">
    <location>
        <begin position="1014"/>
        <end position="1048"/>
    </location>
</feature>